<reference evidence="13" key="1">
    <citation type="journal article" date="2016" name="Genome Announc.">
        <title>Genome sequences of three species of Hanseniaspora isolated from spontaneous wine fermentations.</title>
        <authorList>
            <person name="Sternes P.R."/>
            <person name="Lee D."/>
            <person name="Kutyna D.R."/>
            <person name="Borneman A.R."/>
        </authorList>
    </citation>
    <scope>NUCLEOTIDE SEQUENCE [LARGE SCALE GENOMIC DNA]</scope>
    <source>
        <strain evidence="13">AWRI3580</strain>
    </source>
</reference>
<dbReference type="InterPro" id="IPR002067">
    <property type="entry name" value="MCP"/>
</dbReference>
<dbReference type="EMBL" id="LPNN01000004">
    <property type="protein sequence ID" value="OEJ88669.1"/>
    <property type="molecule type" value="Genomic_DNA"/>
</dbReference>
<comment type="subcellular location">
    <subcellularLocation>
        <location evidence="1">Mitochondrion inner membrane</location>
        <topology evidence="1">Multi-pass membrane protein</topology>
    </subcellularLocation>
</comment>
<keyword evidence="9 10" id="KW-0472">Membrane</keyword>
<evidence type="ECO:0000256" key="6">
    <source>
        <dbReference type="ARBA" id="ARBA00022792"/>
    </source>
</evidence>
<evidence type="ECO:0000256" key="10">
    <source>
        <dbReference type="PROSITE-ProRule" id="PRU00282"/>
    </source>
</evidence>
<dbReference type="GO" id="GO:0015093">
    <property type="term" value="F:ferrous iron transmembrane transporter activity"/>
    <property type="evidence" value="ECO:0007669"/>
    <property type="project" value="TreeGrafter"/>
</dbReference>
<name>A0A1E5RP68_HANUV</name>
<dbReference type="STRING" id="29833.A0A1E5RP68"/>
<dbReference type="PANTHER" id="PTHR45758">
    <property type="entry name" value="MITOFERRIN-1-RELATED"/>
    <property type="match status" value="1"/>
</dbReference>
<dbReference type="GO" id="GO:0005743">
    <property type="term" value="C:mitochondrial inner membrane"/>
    <property type="evidence" value="ECO:0007669"/>
    <property type="project" value="UniProtKB-SubCell"/>
</dbReference>
<protein>
    <submittedName>
        <fullName evidence="12">Mitochondrial RNA-splicing protein MRS4</fullName>
    </submittedName>
</protein>
<accession>A0A1E5RP68</accession>
<dbReference type="PANTHER" id="PTHR45758:SF4">
    <property type="entry name" value="MITOFERRIN-1"/>
    <property type="match status" value="1"/>
</dbReference>
<feature type="repeat" description="Solcar" evidence="10">
    <location>
        <begin position="244"/>
        <end position="337"/>
    </location>
</feature>
<keyword evidence="5" id="KW-0677">Repeat</keyword>
<dbReference type="AlphaFoldDB" id="A0A1E5RP68"/>
<feature type="repeat" description="Solcar" evidence="10">
    <location>
        <begin position="16"/>
        <end position="110"/>
    </location>
</feature>
<dbReference type="PRINTS" id="PR00926">
    <property type="entry name" value="MITOCARRIER"/>
</dbReference>
<comment type="similarity">
    <text evidence="2 11">Belongs to the mitochondrial carrier (TC 2.A.29) family.</text>
</comment>
<evidence type="ECO:0000256" key="8">
    <source>
        <dbReference type="ARBA" id="ARBA00023128"/>
    </source>
</evidence>
<evidence type="ECO:0000256" key="9">
    <source>
        <dbReference type="ARBA" id="ARBA00023136"/>
    </source>
</evidence>
<keyword evidence="6" id="KW-0999">Mitochondrion inner membrane</keyword>
<dbReference type="Pfam" id="PF00153">
    <property type="entry name" value="Mito_carr"/>
    <property type="match status" value="3"/>
</dbReference>
<keyword evidence="7" id="KW-1133">Transmembrane helix</keyword>
<feature type="repeat" description="Solcar" evidence="10">
    <location>
        <begin position="135"/>
        <end position="237"/>
    </location>
</feature>
<keyword evidence="8" id="KW-0496">Mitochondrion</keyword>
<dbReference type="SUPFAM" id="SSF103506">
    <property type="entry name" value="Mitochondrial carrier"/>
    <property type="match status" value="1"/>
</dbReference>
<keyword evidence="4 10" id="KW-0812">Transmembrane</keyword>
<dbReference type="InterPro" id="IPR023395">
    <property type="entry name" value="MCP_dom_sf"/>
</dbReference>
<evidence type="ECO:0000256" key="1">
    <source>
        <dbReference type="ARBA" id="ARBA00004448"/>
    </source>
</evidence>
<sequence>MPEEEEIDYESLPSSAPLSHQLAAGAFAGIMEHSIMFPIDAVKTRMQAISNISKNGSFIKNSSTSLIKTISTISTQEGSLALWKGVQSMIMGAGPAHAVYFATYETMKDKFTHIADKYESNDVQNPYFKDDSSLKLALITGSAGICATVAADALMNPFDTIKQRMQLHKADHPGHNLEVKVKDNLVNNKKLGMWHFAKDIYRNEGLLAFYYSYPTTLTMNVPFAAMNFSIYELSTKYFNPSGHYDPWIHSLCGAISGAICAAVTTPLDNIKTVLQVRGSHVVTVKELKEADSFWKAAKAIQNNYGIFGFARGLKPRIIFNMPAAAISWTSYECAKYFLFKSD</sequence>
<gene>
    <name evidence="12" type="ORF">AWRI3580_g1931</name>
</gene>
<proteinExistence type="inferred from homology"/>
<evidence type="ECO:0000256" key="5">
    <source>
        <dbReference type="ARBA" id="ARBA00022737"/>
    </source>
</evidence>
<evidence type="ECO:0000256" key="3">
    <source>
        <dbReference type="ARBA" id="ARBA00022448"/>
    </source>
</evidence>
<evidence type="ECO:0000256" key="11">
    <source>
        <dbReference type="RuleBase" id="RU000488"/>
    </source>
</evidence>
<dbReference type="PROSITE" id="PS50920">
    <property type="entry name" value="SOLCAR"/>
    <property type="match status" value="3"/>
</dbReference>
<evidence type="ECO:0000256" key="2">
    <source>
        <dbReference type="ARBA" id="ARBA00006375"/>
    </source>
</evidence>
<evidence type="ECO:0000256" key="7">
    <source>
        <dbReference type="ARBA" id="ARBA00022989"/>
    </source>
</evidence>
<dbReference type="OrthoDB" id="43906at2759"/>
<comment type="caution">
    <text evidence="12">The sequence shown here is derived from an EMBL/GenBank/DDBJ whole genome shotgun (WGS) entry which is preliminary data.</text>
</comment>
<evidence type="ECO:0000256" key="4">
    <source>
        <dbReference type="ARBA" id="ARBA00022692"/>
    </source>
</evidence>
<dbReference type="Proteomes" id="UP000095358">
    <property type="component" value="Unassembled WGS sequence"/>
</dbReference>
<evidence type="ECO:0000313" key="13">
    <source>
        <dbReference type="Proteomes" id="UP000095358"/>
    </source>
</evidence>
<dbReference type="Gene3D" id="1.50.40.10">
    <property type="entry name" value="Mitochondrial carrier domain"/>
    <property type="match status" value="2"/>
</dbReference>
<dbReference type="InterPro" id="IPR018108">
    <property type="entry name" value="MCP_transmembrane"/>
</dbReference>
<keyword evidence="13" id="KW-1185">Reference proteome</keyword>
<keyword evidence="3 11" id="KW-0813">Transport</keyword>
<dbReference type="GO" id="GO:0048250">
    <property type="term" value="P:iron import into the mitochondrion"/>
    <property type="evidence" value="ECO:0007669"/>
    <property type="project" value="TreeGrafter"/>
</dbReference>
<dbReference type="VEuPathDB" id="FungiDB:AWRI3580_g1931"/>
<organism evidence="12 13">
    <name type="scientific">Hanseniaspora uvarum</name>
    <name type="common">Yeast</name>
    <name type="synonym">Kloeckera apiculata</name>
    <dbReference type="NCBI Taxonomy" id="29833"/>
    <lineage>
        <taxon>Eukaryota</taxon>
        <taxon>Fungi</taxon>
        <taxon>Dikarya</taxon>
        <taxon>Ascomycota</taxon>
        <taxon>Saccharomycotina</taxon>
        <taxon>Saccharomycetes</taxon>
        <taxon>Saccharomycodales</taxon>
        <taxon>Saccharomycodaceae</taxon>
        <taxon>Hanseniaspora</taxon>
    </lineage>
</organism>
<evidence type="ECO:0000313" key="12">
    <source>
        <dbReference type="EMBL" id="OEJ88669.1"/>
    </source>
</evidence>